<keyword evidence="2" id="KW-1185">Reference proteome</keyword>
<gene>
    <name evidence="1" type="ORF">Vadar_007607</name>
</gene>
<dbReference type="EMBL" id="CM037161">
    <property type="protein sequence ID" value="KAH7853878.1"/>
    <property type="molecule type" value="Genomic_DNA"/>
</dbReference>
<reference evidence="1 2" key="1">
    <citation type="journal article" date="2021" name="Hortic Res">
        <title>High-quality reference genome and annotation aids understanding of berry development for evergreen blueberry (Vaccinium darrowii).</title>
        <authorList>
            <person name="Yu J."/>
            <person name="Hulse-Kemp A.M."/>
            <person name="Babiker E."/>
            <person name="Staton M."/>
        </authorList>
    </citation>
    <scope>NUCLEOTIDE SEQUENCE [LARGE SCALE GENOMIC DNA]</scope>
    <source>
        <strain evidence="2">cv. NJ 8807/NJ 8810</strain>
        <tissue evidence="1">Young leaf</tissue>
    </source>
</reference>
<comment type="caution">
    <text evidence="1">The sequence shown here is derived from an EMBL/GenBank/DDBJ whole genome shotgun (WGS) entry which is preliminary data.</text>
</comment>
<proteinExistence type="predicted"/>
<organism evidence="1 2">
    <name type="scientific">Vaccinium darrowii</name>
    <dbReference type="NCBI Taxonomy" id="229202"/>
    <lineage>
        <taxon>Eukaryota</taxon>
        <taxon>Viridiplantae</taxon>
        <taxon>Streptophyta</taxon>
        <taxon>Embryophyta</taxon>
        <taxon>Tracheophyta</taxon>
        <taxon>Spermatophyta</taxon>
        <taxon>Magnoliopsida</taxon>
        <taxon>eudicotyledons</taxon>
        <taxon>Gunneridae</taxon>
        <taxon>Pentapetalae</taxon>
        <taxon>asterids</taxon>
        <taxon>Ericales</taxon>
        <taxon>Ericaceae</taxon>
        <taxon>Vaccinioideae</taxon>
        <taxon>Vaccinieae</taxon>
        <taxon>Vaccinium</taxon>
    </lineage>
</organism>
<evidence type="ECO:0000313" key="1">
    <source>
        <dbReference type="EMBL" id="KAH7853878.1"/>
    </source>
</evidence>
<sequence length="250" mass="27908">MAVVSSSSMSFTSTSPLHLPRVEVKAAKLPRLSFSVQAVSNSQSGGGGGGGHVRRRVWRRRELAKKDPTLKYRMERTPFLEEQVNKIKDGGKLVGLDVATLLMSEENRFDFVNEVAAEAIQYVENNPDEYLEKKAVLHALTTRLNDIGISRPEGYYEPDPYQPDPESVRYKETCSCLATFVKRIVFSQEWFLGKAEVYDSGLPDSFPPPPYHPPSPWKVISEYPSSSRSPAFLVAGSSTKSLSLLHLDQL</sequence>
<protein>
    <submittedName>
        <fullName evidence="1">Uncharacterized protein</fullName>
    </submittedName>
</protein>
<accession>A0ACB7YK26</accession>
<name>A0ACB7YK26_9ERIC</name>
<evidence type="ECO:0000313" key="2">
    <source>
        <dbReference type="Proteomes" id="UP000828048"/>
    </source>
</evidence>
<dbReference type="Proteomes" id="UP000828048">
    <property type="component" value="Chromosome 11"/>
</dbReference>